<evidence type="ECO:0000313" key="1">
    <source>
        <dbReference type="EnsemblPlants" id="QL05p042714:mrna"/>
    </source>
</evidence>
<dbReference type="AlphaFoldDB" id="A0A7N2LR24"/>
<evidence type="ECO:0000313" key="2">
    <source>
        <dbReference type="Proteomes" id="UP000594261"/>
    </source>
</evidence>
<protein>
    <submittedName>
        <fullName evidence="1">Uncharacterized protein</fullName>
    </submittedName>
</protein>
<reference evidence="1 2" key="1">
    <citation type="journal article" date="2016" name="G3 (Bethesda)">
        <title>First Draft Assembly and Annotation of the Genome of a California Endemic Oak Quercus lobata Nee (Fagaceae).</title>
        <authorList>
            <person name="Sork V.L."/>
            <person name="Fitz-Gibbon S.T."/>
            <person name="Puiu D."/>
            <person name="Crepeau M."/>
            <person name="Gugger P.F."/>
            <person name="Sherman R."/>
            <person name="Stevens K."/>
            <person name="Langley C.H."/>
            <person name="Pellegrini M."/>
            <person name="Salzberg S.L."/>
        </authorList>
    </citation>
    <scope>NUCLEOTIDE SEQUENCE [LARGE SCALE GENOMIC DNA]</scope>
    <source>
        <strain evidence="1 2">cv. SW786</strain>
    </source>
</reference>
<dbReference type="EnsemblPlants" id="QL05p042714:mrna">
    <property type="protein sequence ID" value="QL05p042714:mrna"/>
    <property type="gene ID" value="QL05p042714"/>
</dbReference>
<proteinExistence type="predicted"/>
<keyword evidence="2" id="KW-1185">Reference proteome</keyword>
<dbReference type="Gramene" id="QL05p042714:mrna">
    <property type="protein sequence ID" value="QL05p042714:mrna"/>
    <property type="gene ID" value="QL05p042714"/>
</dbReference>
<organism evidence="1 2">
    <name type="scientific">Quercus lobata</name>
    <name type="common">Valley oak</name>
    <dbReference type="NCBI Taxonomy" id="97700"/>
    <lineage>
        <taxon>Eukaryota</taxon>
        <taxon>Viridiplantae</taxon>
        <taxon>Streptophyta</taxon>
        <taxon>Embryophyta</taxon>
        <taxon>Tracheophyta</taxon>
        <taxon>Spermatophyta</taxon>
        <taxon>Magnoliopsida</taxon>
        <taxon>eudicotyledons</taxon>
        <taxon>Gunneridae</taxon>
        <taxon>Pentapetalae</taxon>
        <taxon>rosids</taxon>
        <taxon>fabids</taxon>
        <taxon>Fagales</taxon>
        <taxon>Fagaceae</taxon>
        <taxon>Quercus</taxon>
    </lineage>
</organism>
<name>A0A7N2LR24_QUELO</name>
<dbReference type="EMBL" id="LRBV02000005">
    <property type="status" value="NOT_ANNOTATED_CDS"/>
    <property type="molecule type" value="Genomic_DNA"/>
</dbReference>
<reference evidence="1" key="2">
    <citation type="submission" date="2021-01" db="UniProtKB">
        <authorList>
            <consortium name="EnsemblPlants"/>
        </authorList>
    </citation>
    <scope>IDENTIFICATION</scope>
</reference>
<dbReference type="InParanoid" id="A0A7N2LR24"/>
<dbReference type="Proteomes" id="UP000594261">
    <property type="component" value="Chromosome 5"/>
</dbReference>
<accession>A0A7N2LR24</accession>
<sequence length="93" mass="11129">MGLEPVRFENISTYLFSCIISADPKHQPLAELRKEWKKSINDQGFADAFDYMKHLREQDPAMCRIIYKSYNECISKGYDDCERYREYNCPQFK</sequence>